<dbReference type="Pfam" id="PF00246">
    <property type="entry name" value="Peptidase_M14"/>
    <property type="match status" value="1"/>
</dbReference>
<evidence type="ECO:0000313" key="12">
    <source>
        <dbReference type="EMBL" id="KAF0709627.1"/>
    </source>
</evidence>
<dbReference type="EMBL" id="VJMH01002226">
    <property type="protein sequence ID" value="KAF0709627.1"/>
    <property type="molecule type" value="Genomic_DNA"/>
</dbReference>
<dbReference type="FunFam" id="3.40.630.10:FF:000084">
    <property type="entry name" value="Carboxypeptidase B2"/>
    <property type="match status" value="1"/>
</dbReference>
<dbReference type="PANTHER" id="PTHR11705:SF143">
    <property type="entry name" value="SLL0236 PROTEIN"/>
    <property type="match status" value="1"/>
</dbReference>
<evidence type="ECO:0000256" key="2">
    <source>
        <dbReference type="ARBA" id="ARBA00005988"/>
    </source>
</evidence>
<keyword evidence="9" id="KW-0482">Metalloprotease</keyword>
<dbReference type="OrthoDB" id="3626597at2759"/>
<dbReference type="GO" id="GO:0004181">
    <property type="term" value="F:metallocarboxypeptidase activity"/>
    <property type="evidence" value="ECO:0007669"/>
    <property type="project" value="InterPro"/>
</dbReference>
<evidence type="ECO:0000256" key="4">
    <source>
        <dbReference type="ARBA" id="ARBA00022670"/>
    </source>
</evidence>
<sequence length="322" mass="34672">MQAIQLCQAQSQQRAVTNRSTVDTSHPFFDCFRAYADVVAFLDALVAAHASRVTPVQVATTVQGRAIRGFKLTLTTSSPSAKPIVYVQAGIHPREWISISSAIYAMAKLLESPHEQVFDVVDVIVVPVVNVDGYIFTWAAPANRLWRKNLHAVDLNRNFGPASLFQPSTDTTSETYPGVNATSEPETAGITAFLKGLASDLRGTLDVHTTAGMVLWPLSVSTEPLTGKHAAKMTDVGGAVASAMNAASKSVYTSIPGYKLYQGALYAGTFKDMVYLMLNQTPSLTIELKGDDTFTAPNDSIRPSGDDLVAAIRTFAAQVHNY</sequence>
<dbReference type="GO" id="GO:0008270">
    <property type="term" value="F:zinc ion binding"/>
    <property type="evidence" value="ECO:0007669"/>
    <property type="project" value="InterPro"/>
</dbReference>
<reference evidence="12" key="2">
    <citation type="submission" date="2019-06" db="EMBL/GenBank/DDBJ databases">
        <title>Genomics analysis of Aphanomyces spp. identifies a new class of oomycete effector associated with host adaptation.</title>
        <authorList>
            <person name="Gaulin E."/>
        </authorList>
    </citation>
    <scope>NUCLEOTIDE SEQUENCE</scope>
    <source>
        <strain evidence="12">CBS 578.67</strain>
    </source>
</reference>
<keyword evidence="3" id="KW-0121">Carboxypeptidase</keyword>
<evidence type="ECO:0000256" key="5">
    <source>
        <dbReference type="ARBA" id="ARBA00022723"/>
    </source>
</evidence>
<keyword evidence="8" id="KW-0862">Zinc</keyword>
<keyword evidence="5" id="KW-0479">Metal-binding</keyword>
<comment type="cofactor">
    <cofactor evidence="1">
        <name>Zn(2+)</name>
        <dbReference type="ChEBI" id="CHEBI:29105"/>
    </cofactor>
</comment>
<feature type="domain" description="Peptidase M14" evidence="11">
    <location>
        <begin position="31"/>
        <end position="319"/>
    </location>
</feature>
<evidence type="ECO:0000256" key="1">
    <source>
        <dbReference type="ARBA" id="ARBA00001947"/>
    </source>
</evidence>
<protein>
    <submittedName>
        <fullName evidence="13">Aste57867_5852 protein</fullName>
    </submittedName>
</protein>
<dbReference type="SMART" id="SM00631">
    <property type="entry name" value="Zn_pept"/>
    <property type="match status" value="1"/>
</dbReference>
<evidence type="ECO:0000313" key="13">
    <source>
        <dbReference type="EMBL" id="VFT82875.1"/>
    </source>
</evidence>
<reference evidence="13 14" key="1">
    <citation type="submission" date="2019-03" db="EMBL/GenBank/DDBJ databases">
        <authorList>
            <person name="Gaulin E."/>
            <person name="Dumas B."/>
        </authorList>
    </citation>
    <scope>NUCLEOTIDE SEQUENCE [LARGE SCALE GENOMIC DNA]</scope>
    <source>
        <strain evidence="13">CBS 568.67</strain>
    </source>
</reference>
<keyword evidence="14" id="KW-1185">Reference proteome</keyword>
<dbReference type="SUPFAM" id="SSF53187">
    <property type="entry name" value="Zn-dependent exopeptidases"/>
    <property type="match status" value="1"/>
</dbReference>
<organism evidence="13 14">
    <name type="scientific">Aphanomyces stellatus</name>
    <dbReference type="NCBI Taxonomy" id="120398"/>
    <lineage>
        <taxon>Eukaryota</taxon>
        <taxon>Sar</taxon>
        <taxon>Stramenopiles</taxon>
        <taxon>Oomycota</taxon>
        <taxon>Saprolegniomycetes</taxon>
        <taxon>Saprolegniales</taxon>
        <taxon>Verrucalvaceae</taxon>
        <taxon>Aphanomyces</taxon>
    </lineage>
</organism>
<evidence type="ECO:0000256" key="9">
    <source>
        <dbReference type="ARBA" id="ARBA00023049"/>
    </source>
</evidence>
<dbReference type="GO" id="GO:0005615">
    <property type="term" value="C:extracellular space"/>
    <property type="evidence" value="ECO:0007669"/>
    <property type="project" value="TreeGrafter"/>
</dbReference>
<evidence type="ECO:0000256" key="6">
    <source>
        <dbReference type="ARBA" id="ARBA00022729"/>
    </source>
</evidence>
<dbReference type="Proteomes" id="UP000332933">
    <property type="component" value="Unassembled WGS sequence"/>
</dbReference>
<evidence type="ECO:0000256" key="10">
    <source>
        <dbReference type="PROSITE-ProRule" id="PRU01379"/>
    </source>
</evidence>
<dbReference type="PRINTS" id="PR00765">
    <property type="entry name" value="CRBOXYPTASEA"/>
</dbReference>
<name>A0A485KGX8_9STRA</name>
<evidence type="ECO:0000256" key="7">
    <source>
        <dbReference type="ARBA" id="ARBA00022801"/>
    </source>
</evidence>
<dbReference type="InterPro" id="IPR000834">
    <property type="entry name" value="Peptidase_M14"/>
</dbReference>
<keyword evidence="6" id="KW-0732">Signal</keyword>
<evidence type="ECO:0000313" key="14">
    <source>
        <dbReference type="Proteomes" id="UP000332933"/>
    </source>
</evidence>
<accession>A0A485KGX8</accession>
<dbReference type="PANTHER" id="PTHR11705">
    <property type="entry name" value="PROTEASE FAMILY M14 CARBOXYPEPTIDASE A,B"/>
    <property type="match status" value="1"/>
</dbReference>
<keyword evidence="4" id="KW-0645">Protease</keyword>
<gene>
    <name evidence="13" type="primary">Aste57867_5852</name>
    <name evidence="12" type="ORF">As57867_005838</name>
    <name evidence="13" type="ORF">ASTE57867_5852</name>
</gene>
<dbReference type="Gene3D" id="3.40.630.10">
    <property type="entry name" value="Zn peptidases"/>
    <property type="match status" value="1"/>
</dbReference>
<evidence type="ECO:0000256" key="3">
    <source>
        <dbReference type="ARBA" id="ARBA00022645"/>
    </source>
</evidence>
<dbReference type="PROSITE" id="PS52035">
    <property type="entry name" value="PEPTIDASE_M14"/>
    <property type="match status" value="1"/>
</dbReference>
<proteinExistence type="inferred from homology"/>
<feature type="active site" description="Proton donor/acceptor" evidence="10">
    <location>
        <position position="287"/>
    </location>
</feature>
<evidence type="ECO:0000256" key="8">
    <source>
        <dbReference type="ARBA" id="ARBA00022833"/>
    </source>
</evidence>
<comment type="similarity">
    <text evidence="2 10">Belongs to the peptidase M14 family.</text>
</comment>
<dbReference type="EMBL" id="CAADRA010002228">
    <property type="protein sequence ID" value="VFT82875.1"/>
    <property type="molecule type" value="Genomic_DNA"/>
</dbReference>
<dbReference type="GO" id="GO:0006508">
    <property type="term" value="P:proteolysis"/>
    <property type="evidence" value="ECO:0007669"/>
    <property type="project" value="UniProtKB-KW"/>
</dbReference>
<keyword evidence="7" id="KW-0378">Hydrolase</keyword>
<dbReference type="AlphaFoldDB" id="A0A485KGX8"/>
<evidence type="ECO:0000259" key="11">
    <source>
        <dbReference type="PROSITE" id="PS52035"/>
    </source>
</evidence>